<dbReference type="AlphaFoldDB" id="A0A7Z2NXY3"/>
<evidence type="ECO:0000259" key="2">
    <source>
        <dbReference type="SMART" id="SM00421"/>
    </source>
</evidence>
<reference evidence="3 4" key="1">
    <citation type="submission" date="2020-01" db="EMBL/GenBank/DDBJ databases">
        <title>Sphingomonas sp. C33 whole genome sequece.</title>
        <authorList>
            <person name="Park C."/>
        </authorList>
    </citation>
    <scope>NUCLEOTIDE SEQUENCE [LARGE SCALE GENOMIC DNA]</scope>
    <source>
        <strain evidence="3 4">C33</strain>
    </source>
</reference>
<evidence type="ECO:0000256" key="1">
    <source>
        <dbReference type="SAM" id="Phobius"/>
    </source>
</evidence>
<dbReference type="GO" id="GO:0003677">
    <property type="term" value="F:DNA binding"/>
    <property type="evidence" value="ECO:0007669"/>
    <property type="project" value="InterPro"/>
</dbReference>
<dbReference type="InterPro" id="IPR000792">
    <property type="entry name" value="Tscrpt_reg_LuxR_C"/>
</dbReference>
<name>A0A7Z2NXY3_9SPHN</name>
<accession>A0A7Z2NXY3</accession>
<organism evidence="3 4">
    <name type="scientific">Sphingomonas changnyeongensis</name>
    <dbReference type="NCBI Taxonomy" id="2698679"/>
    <lineage>
        <taxon>Bacteria</taxon>
        <taxon>Pseudomonadati</taxon>
        <taxon>Pseudomonadota</taxon>
        <taxon>Alphaproteobacteria</taxon>
        <taxon>Sphingomonadales</taxon>
        <taxon>Sphingomonadaceae</taxon>
        <taxon>Sphingomonas</taxon>
    </lineage>
</organism>
<dbReference type="InterPro" id="IPR036388">
    <property type="entry name" value="WH-like_DNA-bd_sf"/>
</dbReference>
<dbReference type="Proteomes" id="UP000464468">
    <property type="component" value="Chromosome"/>
</dbReference>
<feature type="transmembrane region" description="Helical" evidence="1">
    <location>
        <begin position="33"/>
        <end position="53"/>
    </location>
</feature>
<evidence type="ECO:0000313" key="4">
    <source>
        <dbReference type="Proteomes" id="UP000464468"/>
    </source>
</evidence>
<keyword evidence="1" id="KW-1133">Transmembrane helix</keyword>
<dbReference type="SMART" id="SM00421">
    <property type="entry name" value="HTH_LUXR"/>
    <property type="match status" value="1"/>
</dbReference>
<dbReference type="EMBL" id="CP047895">
    <property type="protein sequence ID" value="QHL91898.1"/>
    <property type="molecule type" value="Genomic_DNA"/>
</dbReference>
<keyword evidence="1" id="KW-0472">Membrane</keyword>
<evidence type="ECO:0000313" key="3">
    <source>
        <dbReference type="EMBL" id="QHL91898.1"/>
    </source>
</evidence>
<keyword evidence="4" id="KW-1185">Reference proteome</keyword>
<gene>
    <name evidence="3" type="ORF">GVO57_09455</name>
</gene>
<protein>
    <submittedName>
        <fullName evidence="3">Helix-turn-helix transcriptional regulator</fullName>
    </submittedName>
</protein>
<feature type="domain" description="HTH luxR-type" evidence="2">
    <location>
        <begin position="84"/>
        <end position="141"/>
    </location>
</feature>
<dbReference type="SUPFAM" id="SSF46894">
    <property type="entry name" value="C-terminal effector domain of the bipartite response regulators"/>
    <property type="match status" value="1"/>
</dbReference>
<keyword evidence="1" id="KW-0812">Transmembrane</keyword>
<dbReference type="GO" id="GO:0006355">
    <property type="term" value="P:regulation of DNA-templated transcription"/>
    <property type="evidence" value="ECO:0007669"/>
    <property type="project" value="InterPro"/>
</dbReference>
<dbReference type="InterPro" id="IPR016032">
    <property type="entry name" value="Sig_transdc_resp-reg_C-effctor"/>
</dbReference>
<dbReference type="KEGG" id="schy:GVO57_09455"/>
<proteinExistence type="predicted"/>
<sequence length="162" mass="16684">MTFVVAAQAVVAMLFLGDFVTDLGGEGLNAHLLIEGAAAIALLVAVVAGAAQVRGLIDQARRDDLAVALSRRAVADLVRQRFAEWRLTGAEADVALFAVKGCDAAEIARLRGAAPGTVRAQLTRIYAKAGVGSQSALLALFLDELIDPAMIAGGEETANADA</sequence>
<dbReference type="Gene3D" id="1.10.10.10">
    <property type="entry name" value="Winged helix-like DNA-binding domain superfamily/Winged helix DNA-binding domain"/>
    <property type="match status" value="1"/>
</dbReference>